<dbReference type="InterPro" id="IPR050330">
    <property type="entry name" value="Bact_OuterMem_StrucFunc"/>
</dbReference>
<dbReference type="PROSITE" id="PS51123">
    <property type="entry name" value="OMPA_2"/>
    <property type="match status" value="1"/>
</dbReference>
<dbReference type="PRINTS" id="PR01021">
    <property type="entry name" value="OMPADOMAIN"/>
</dbReference>
<dbReference type="SUPFAM" id="SSF103088">
    <property type="entry name" value="OmpA-like"/>
    <property type="match status" value="1"/>
</dbReference>
<name>A0ABQ1KMW0_9GAMM</name>
<evidence type="ECO:0000313" key="6">
    <source>
        <dbReference type="EMBL" id="GGC01743.1"/>
    </source>
</evidence>
<dbReference type="RefSeq" id="WP_188749742.1">
    <property type="nucleotide sequence ID" value="NZ_BMIJ01000006.1"/>
</dbReference>
<reference evidence="7" key="1">
    <citation type="journal article" date="2019" name="Int. J. Syst. Evol. Microbiol.">
        <title>The Global Catalogue of Microorganisms (GCM) 10K type strain sequencing project: providing services to taxonomists for standard genome sequencing and annotation.</title>
        <authorList>
            <consortium name="The Broad Institute Genomics Platform"/>
            <consortium name="The Broad Institute Genome Sequencing Center for Infectious Disease"/>
            <person name="Wu L."/>
            <person name="Ma J."/>
        </authorList>
    </citation>
    <scope>NUCLEOTIDE SEQUENCE [LARGE SCALE GENOMIC DNA]</scope>
    <source>
        <strain evidence="7">CGMCC 1.15341</strain>
    </source>
</reference>
<dbReference type="PROSITE" id="PS51257">
    <property type="entry name" value="PROKAR_LIPOPROTEIN"/>
    <property type="match status" value="1"/>
</dbReference>
<dbReference type="InterPro" id="IPR036737">
    <property type="entry name" value="OmpA-like_sf"/>
</dbReference>
<dbReference type="PANTHER" id="PTHR30329:SF21">
    <property type="entry name" value="LIPOPROTEIN YIAD-RELATED"/>
    <property type="match status" value="1"/>
</dbReference>
<evidence type="ECO:0000256" key="4">
    <source>
        <dbReference type="PROSITE-ProRule" id="PRU00473"/>
    </source>
</evidence>
<accession>A0ABQ1KMW0</accession>
<evidence type="ECO:0000313" key="7">
    <source>
        <dbReference type="Proteomes" id="UP000629025"/>
    </source>
</evidence>
<sequence length="235" mass="25765">MIRQGRSLAPLFVMLSVSGCTLYSGTVNTLGPSKPVSDLRPQTAVESLVLSTTPPPFCPAGEVYMVMPEDGRVGVVTVTLNSGEQYQLEGDYSAMSLNGDQVRTYTGNEEELRATFGEAYDAVPAAPLYSMVYFKFATDELTPESRELAKQIYSAVLERSAPEVLVTGHTDTSGPADLNLRLSKDRAEAVKRDLVKLGIELQTIKTFAKGETELLIDTPDNTREPRNRRVEINVR</sequence>
<dbReference type="EMBL" id="BMIJ01000006">
    <property type="protein sequence ID" value="GGC01743.1"/>
    <property type="molecule type" value="Genomic_DNA"/>
</dbReference>
<dbReference type="Proteomes" id="UP000629025">
    <property type="component" value="Unassembled WGS sequence"/>
</dbReference>
<gene>
    <name evidence="6" type="ORF">GCM10011352_29870</name>
</gene>
<keyword evidence="3" id="KW-0998">Cell outer membrane</keyword>
<evidence type="ECO:0000256" key="3">
    <source>
        <dbReference type="ARBA" id="ARBA00023237"/>
    </source>
</evidence>
<dbReference type="Gene3D" id="3.30.1330.60">
    <property type="entry name" value="OmpA-like domain"/>
    <property type="match status" value="1"/>
</dbReference>
<evidence type="ECO:0000256" key="1">
    <source>
        <dbReference type="ARBA" id="ARBA00004442"/>
    </source>
</evidence>
<dbReference type="InterPro" id="IPR006664">
    <property type="entry name" value="OMP_bac"/>
</dbReference>
<evidence type="ECO:0000259" key="5">
    <source>
        <dbReference type="PROSITE" id="PS51123"/>
    </source>
</evidence>
<feature type="domain" description="OmpA-like" evidence="5">
    <location>
        <begin position="121"/>
        <end position="235"/>
    </location>
</feature>
<evidence type="ECO:0000256" key="2">
    <source>
        <dbReference type="ARBA" id="ARBA00023136"/>
    </source>
</evidence>
<organism evidence="6 7">
    <name type="scientific">Marinobacterium zhoushanense</name>
    <dbReference type="NCBI Taxonomy" id="1679163"/>
    <lineage>
        <taxon>Bacteria</taxon>
        <taxon>Pseudomonadati</taxon>
        <taxon>Pseudomonadota</taxon>
        <taxon>Gammaproteobacteria</taxon>
        <taxon>Oceanospirillales</taxon>
        <taxon>Oceanospirillaceae</taxon>
        <taxon>Marinobacterium</taxon>
    </lineage>
</organism>
<protein>
    <recommendedName>
        <fullName evidence="5">OmpA-like domain-containing protein</fullName>
    </recommendedName>
</protein>
<dbReference type="Pfam" id="PF00691">
    <property type="entry name" value="OmpA"/>
    <property type="match status" value="1"/>
</dbReference>
<keyword evidence="2 4" id="KW-0472">Membrane</keyword>
<dbReference type="PANTHER" id="PTHR30329">
    <property type="entry name" value="STATOR ELEMENT OF FLAGELLAR MOTOR COMPLEX"/>
    <property type="match status" value="1"/>
</dbReference>
<dbReference type="CDD" id="cd07185">
    <property type="entry name" value="OmpA_C-like"/>
    <property type="match status" value="1"/>
</dbReference>
<comment type="caution">
    <text evidence="6">The sequence shown here is derived from an EMBL/GenBank/DDBJ whole genome shotgun (WGS) entry which is preliminary data.</text>
</comment>
<proteinExistence type="predicted"/>
<comment type="subcellular location">
    <subcellularLocation>
        <location evidence="1">Cell outer membrane</location>
    </subcellularLocation>
</comment>
<keyword evidence="7" id="KW-1185">Reference proteome</keyword>
<dbReference type="InterPro" id="IPR006665">
    <property type="entry name" value="OmpA-like"/>
</dbReference>